<dbReference type="Proteomes" id="UP000031668">
    <property type="component" value="Unassembled WGS sequence"/>
</dbReference>
<sequence>MIAVILAVSFVFVDSNWNYRRFVLFSLLDWKCLIEDSKSNPCGSESRYFYLHYMPKTRKARLFDITPTDTKESKIANKHFAAKMDTSLVTRAVQDSHLLNTHPVFPMPSRAAVSKLYLISRKGYSLTSSKHIPNLLKLKSFIFYSTDTFS</sequence>
<evidence type="ECO:0000313" key="2">
    <source>
        <dbReference type="Proteomes" id="UP000031668"/>
    </source>
</evidence>
<dbReference type="AlphaFoldDB" id="A0A0C2N9X7"/>
<protein>
    <submittedName>
        <fullName evidence="1">Uncharacterized protein</fullName>
    </submittedName>
</protein>
<dbReference type="EMBL" id="JWZT01000963">
    <property type="protein sequence ID" value="KII73150.1"/>
    <property type="molecule type" value="Genomic_DNA"/>
</dbReference>
<organism evidence="1 2">
    <name type="scientific">Thelohanellus kitauei</name>
    <name type="common">Myxosporean</name>
    <dbReference type="NCBI Taxonomy" id="669202"/>
    <lineage>
        <taxon>Eukaryota</taxon>
        <taxon>Metazoa</taxon>
        <taxon>Cnidaria</taxon>
        <taxon>Myxozoa</taxon>
        <taxon>Myxosporea</taxon>
        <taxon>Bivalvulida</taxon>
        <taxon>Platysporina</taxon>
        <taxon>Myxobolidae</taxon>
        <taxon>Thelohanellus</taxon>
    </lineage>
</organism>
<gene>
    <name evidence="1" type="ORF">RF11_04500</name>
</gene>
<evidence type="ECO:0000313" key="1">
    <source>
        <dbReference type="EMBL" id="KII73150.1"/>
    </source>
</evidence>
<comment type="caution">
    <text evidence="1">The sequence shown here is derived from an EMBL/GenBank/DDBJ whole genome shotgun (WGS) entry which is preliminary data.</text>
</comment>
<name>A0A0C2N9X7_THEKT</name>
<reference evidence="1 2" key="1">
    <citation type="journal article" date="2014" name="Genome Biol. Evol.">
        <title>The genome of the myxosporean Thelohanellus kitauei shows adaptations to nutrient acquisition within its fish host.</title>
        <authorList>
            <person name="Yang Y."/>
            <person name="Xiong J."/>
            <person name="Zhou Z."/>
            <person name="Huo F."/>
            <person name="Miao W."/>
            <person name="Ran C."/>
            <person name="Liu Y."/>
            <person name="Zhang J."/>
            <person name="Feng J."/>
            <person name="Wang M."/>
            <person name="Wang M."/>
            <person name="Wang L."/>
            <person name="Yao B."/>
        </authorList>
    </citation>
    <scope>NUCLEOTIDE SEQUENCE [LARGE SCALE GENOMIC DNA]</scope>
    <source>
        <strain evidence="1">Wuqing</strain>
    </source>
</reference>
<proteinExistence type="predicted"/>
<keyword evidence="2" id="KW-1185">Reference proteome</keyword>
<accession>A0A0C2N9X7</accession>